<evidence type="ECO:0000256" key="4">
    <source>
        <dbReference type="ARBA" id="ARBA00022989"/>
    </source>
</evidence>
<reference evidence="9" key="1">
    <citation type="submission" date="2017-09" db="EMBL/GenBank/DDBJ databases">
        <title>Depth-based differentiation of microbial function through sediment-hosted aquifers and enrichment of novel symbionts in the deep terrestrial subsurface.</title>
        <authorList>
            <person name="Probst A.J."/>
            <person name="Ladd B."/>
            <person name="Jarett J.K."/>
            <person name="Geller-Mcgrath D.E."/>
            <person name="Sieber C.M.K."/>
            <person name="Emerson J.B."/>
            <person name="Anantharaman K."/>
            <person name="Thomas B.C."/>
            <person name="Malmstrom R."/>
            <person name="Stieglmeier M."/>
            <person name="Klingl A."/>
            <person name="Woyke T."/>
            <person name="Ryan C.M."/>
            <person name="Banfield J.F."/>
        </authorList>
    </citation>
    <scope>NUCLEOTIDE SEQUENCE [LARGE SCALE GENOMIC DNA]</scope>
</reference>
<dbReference type="PANTHER" id="PTHR30619">
    <property type="entry name" value="DNA INTERNALIZATION/COMPETENCE PROTEIN COMEC/REC2"/>
    <property type="match status" value="1"/>
</dbReference>
<feature type="transmembrane region" description="Helical" evidence="6">
    <location>
        <begin position="295"/>
        <end position="315"/>
    </location>
</feature>
<keyword evidence="4 6" id="KW-1133">Transmembrane helix</keyword>
<keyword evidence="5 6" id="KW-0472">Membrane</keyword>
<keyword evidence="2" id="KW-1003">Cell membrane</keyword>
<protein>
    <recommendedName>
        <fullName evidence="7">ComEC/Rec2-related protein domain-containing protein</fullName>
    </recommendedName>
</protein>
<comment type="caution">
    <text evidence="8">The sequence shown here is derived from an EMBL/GenBank/DDBJ whole genome shotgun (WGS) entry which is preliminary data.</text>
</comment>
<proteinExistence type="predicted"/>
<feature type="transmembrane region" description="Helical" evidence="6">
    <location>
        <begin position="162"/>
        <end position="181"/>
    </location>
</feature>
<dbReference type="InterPro" id="IPR004477">
    <property type="entry name" value="ComEC_N"/>
</dbReference>
<evidence type="ECO:0000256" key="6">
    <source>
        <dbReference type="SAM" id="Phobius"/>
    </source>
</evidence>
<dbReference type="GO" id="GO:0005886">
    <property type="term" value="C:plasma membrane"/>
    <property type="evidence" value="ECO:0007669"/>
    <property type="project" value="UniProtKB-SubCell"/>
</dbReference>
<comment type="subcellular location">
    <subcellularLocation>
        <location evidence="1">Cell membrane</location>
        <topology evidence="1">Multi-pass membrane protein</topology>
    </subcellularLocation>
</comment>
<accession>A0A2H0W9T6</accession>
<feature type="transmembrane region" description="Helical" evidence="6">
    <location>
        <begin position="321"/>
        <end position="343"/>
    </location>
</feature>
<feature type="transmembrane region" description="Helical" evidence="6">
    <location>
        <begin position="350"/>
        <end position="370"/>
    </location>
</feature>
<dbReference type="EMBL" id="PEZT01000031">
    <property type="protein sequence ID" value="PIS08679.1"/>
    <property type="molecule type" value="Genomic_DNA"/>
</dbReference>
<evidence type="ECO:0000259" key="7">
    <source>
        <dbReference type="Pfam" id="PF03772"/>
    </source>
</evidence>
<feature type="transmembrane region" description="Helical" evidence="6">
    <location>
        <begin position="238"/>
        <end position="257"/>
    </location>
</feature>
<feature type="transmembrane region" description="Helical" evidence="6">
    <location>
        <begin position="7"/>
        <end position="27"/>
    </location>
</feature>
<organism evidence="8 9">
    <name type="scientific">Candidatus Beckwithbacteria bacterium CG10_big_fil_rev_8_21_14_0_10_34_10</name>
    <dbReference type="NCBI Taxonomy" id="1974495"/>
    <lineage>
        <taxon>Bacteria</taxon>
        <taxon>Candidatus Beckwithiibacteriota</taxon>
    </lineage>
</organism>
<evidence type="ECO:0000256" key="2">
    <source>
        <dbReference type="ARBA" id="ARBA00022475"/>
    </source>
</evidence>
<keyword evidence="3 6" id="KW-0812">Transmembrane</keyword>
<gene>
    <name evidence="8" type="ORF">COT75_05480</name>
</gene>
<sequence length="376" mass="41953">MNLKVKYWFYFLLLFFGLYIFRLKAVLDIPFKAGDEIRIKAVLQKEPVVKGDKQSFKLKGITIQTDRFPEVHFGDKLEAQGILKTPKGTTFLPSFYLSYPKVSIRGETKKSISFFLVNFKNSLEKIIFSHLPQNQASLMAGILLGTKSGMEKNLFEALKKTGTLHIVVASGMNIALLAGPLLEFLSRVIKRRLAIFLALILVFCYALMLSFEPPILRAAIMASFFYLAQALGRESTGLWTLGLSLGLMLLVSPLLLFDLSFQLSGLATLGLMTLSSKLTKIFNKVKLLKPIAPDLGETLGAMVLTTPVIVFNFSFFNPLSIIPNLLILFLIPYLMILGIFICFSGLGSSFLASVFSFLAYIPLTYILGMIKLFSYI</sequence>
<evidence type="ECO:0000256" key="5">
    <source>
        <dbReference type="ARBA" id="ARBA00023136"/>
    </source>
</evidence>
<evidence type="ECO:0000256" key="3">
    <source>
        <dbReference type="ARBA" id="ARBA00022692"/>
    </source>
</evidence>
<dbReference type="InterPro" id="IPR052159">
    <property type="entry name" value="Competence_DNA_uptake"/>
</dbReference>
<evidence type="ECO:0000256" key="1">
    <source>
        <dbReference type="ARBA" id="ARBA00004651"/>
    </source>
</evidence>
<dbReference type="Proteomes" id="UP000230093">
    <property type="component" value="Unassembled WGS sequence"/>
</dbReference>
<dbReference type="Pfam" id="PF03772">
    <property type="entry name" value="Competence"/>
    <property type="match status" value="1"/>
</dbReference>
<feature type="transmembrane region" description="Helical" evidence="6">
    <location>
        <begin position="215"/>
        <end position="231"/>
    </location>
</feature>
<dbReference type="NCBIfam" id="TIGR00360">
    <property type="entry name" value="ComEC_N-term"/>
    <property type="match status" value="1"/>
</dbReference>
<feature type="domain" description="ComEC/Rec2-related protein" evidence="7">
    <location>
        <begin position="142"/>
        <end position="374"/>
    </location>
</feature>
<dbReference type="PANTHER" id="PTHR30619:SF7">
    <property type="entry name" value="BETA-LACTAMASE DOMAIN PROTEIN"/>
    <property type="match status" value="1"/>
</dbReference>
<evidence type="ECO:0000313" key="8">
    <source>
        <dbReference type="EMBL" id="PIS08679.1"/>
    </source>
</evidence>
<feature type="transmembrane region" description="Helical" evidence="6">
    <location>
        <begin position="193"/>
        <end position="209"/>
    </location>
</feature>
<name>A0A2H0W9T6_9BACT</name>
<dbReference type="AlphaFoldDB" id="A0A2H0W9T6"/>
<evidence type="ECO:0000313" key="9">
    <source>
        <dbReference type="Proteomes" id="UP000230093"/>
    </source>
</evidence>